<keyword evidence="3" id="KW-1185">Reference proteome</keyword>
<organism evidence="2 3">
    <name type="scientific">Ralstonia solanacearum IPO1609</name>
    <dbReference type="NCBI Taxonomy" id="564066"/>
    <lineage>
        <taxon>Bacteria</taxon>
        <taxon>Pseudomonadati</taxon>
        <taxon>Pseudomonadota</taxon>
        <taxon>Betaproteobacteria</taxon>
        <taxon>Burkholderiales</taxon>
        <taxon>Burkholderiaceae</taxon>
        <taxon>Ralstonia</taxon>
        <taxon>Ralstonia solanacearum species complex</taxon>
    </lineage>
</organism>
<accession>A0A7U7JE73</accession>
<dbReference type="InterPro" id="IPR046696">
    <property type="entry name" value="DUF6566"/>
</dbReference>
<dbReference type="EMBL" id="LN651281">
    <property type="protein sequence ID" value="CEJ17084.1"/>
    <property type="molecule type" value="Genomic_DNA"/>
</dbReference>
<evidence type="ECO:0000313" key="3">
    <source>
        <dbReference type="Proteomes" id="UP000053470"/>
    </source>
</evidence>
<reference evidence="2" key="1">
    <citation type="submission" date="2014-11" db="EMBL/GenBank/DDBJ databases">
        <authorList>
            <person name="Genoscope - CEA"/>
        </authorList>
    </citation>
    <scope>NUCLEOTIDE SEQUENCE</scope>
    <source>
        <strain evidence="2">IPO1609</strain>
    </source>
</reference>
<feature type="domain" description="DUF6566" evidence="1">
    <location>
        <begin position="29"/>
        <end position="97"/>
    </location>
</feature>
<dbReference type="AlphaFoldDB" id="A0A7U7JE73"/>
<evidence type="ECO:0000313" key="2">
    <source>
        <dbReference type="EMBL" id="CEJ17084.1"/>
    </source>
</evidence>
<evidence type="ECO:0000259" key="1">
    <source>
        <dbReference type="Pfam" id="PF20204"/>
    </source>
</evidence>
<sequence>MNTLLSPSPAVASLAPDAADGAPVAFEQLHEYKDHTITVRPRRIGGGLWMAAFAVSLDSRPLVAVGTEAGRVFRTPIGAARDAIDAARSFIDARLRTLRSE</sequence>
<proteinExistence type="predicted"/>
<gene>
    <name evidence="2" type="ORF">RSIPO_03786</name>
</gene>
<dbReference type="Proteomes" id="UP000053470">
    <property type="component" value="Unassembled WGS sequence"/>
</dbReference>
<dbReference type="RefSeq" id="WP_003263149.1">
    <property type="nucleotide sequence ID" value="NZ_LN651281.1"/>
</dbReference>
<name>A0A7U7JE73_RALSL</name>
<protein>
    <recommendedName>
        <fullName evidence="1">DUF6566 domain-containing protein</fullName>
    </recommendedName>
</protein>
<dbReference type="Pfam" id="PF20204">
    <property type="entry name" value="DUF6566"/>
    <property type="match status" value="1"/>
</dbReference>
<reference evidence="2" key="2">
    <citation type="submission" date="2022-04" db="EMBL/GenBank/DDBJ databases">
        <title>Genomic draft of R. solanacearum strain IPO1609, a phylotype IIB1/biovar 2/race 3 strain isolated from potato in Europe.</title>
        <authorList>
            <person name="Boucher C."/>
            <person name="Carrere S."/>
            <person name="Dossat C."/>
            <person name="Elbaz M."/>
            <person name="Genin S."/>
            <person name="Gouzy J."/>
            <person name="Prior P."/>
            <person name="Segurens B."/>
            <person name="Wincker P."/>
        </authorList>
    </citation>
    <scope>NUCLEOTIDE SEQUENCE</scope>
    <source>
        <strain evidence="2">IPO1609</strain>
    </source>
</reference>